<sequence>MNENSMQFFLPDLNATHQWGQQLAQRLPLGTIILLQGDLGAGKTSLVQGLGRGLGIVGEIVSPTFTIVNEYREGKMPLYHLDLYRLNSLEVEYLYPEQYWQGEDFPLGITAVEWPERLPQLPNQYLQIELCHQGEGRAITLTAQDWAMDLKNLLLPS</sequence>
<keyword evidence="7" id="KW-0547">Nucleotide-binding</keyword>
<proteinExistence type="inferred from homology"/>
<evidence type="ECO:0000256" key="9">
    <source>
        <dbReference type="ARBA" id="ARBA00022842"/>
    </source>
</evidence>
<dbReference type="Pfam" id="PF02367">
    <property type="entry name" value="TsaE"/>
    <property type="match status" value="1"/>
</dbReference>
<evidence type="ECO:0000313" key="11">
    <source>
        <dbReference type="EMBL" id="MBE9252443.1"/>
    </source>
</evidence>
<dbReference type="PANTHER" id="PTHR33540:SF2">
    <property type="entry name" value="TRNA THREONYLCARBAMOYLADENOSINE BIOSYNTHESIS PROTEIN TSAE"/>
    <property type="match status" value="1"/>
</dbReference>
<organism evidence="11 12">
    <name type="scientific">Synechocystis salina LEGE 00031</name>
    <dbReference type="NCBI Taxonomy" id="1828736"/>
    <lineage>
        <taxon>Bacteria</taxon>
        <taxon>Bacillati</taxon>
        <taxon>Cyanobacteriota</taxon>
        <taxon>Cyanophyceae</taxon>
        <taxon>Synechococcales</taxon>
        <taxon>Merismopediaceae</taxon>
        <taxon>Synechocystis</taxon>
    </lineage>
</organism>
<keyword evidence="5" id="KW-0819">tRNA processing</keyword>
<keyword evidence="6" id="KW-0479">Metal-binding</keyword>
<protein>
    <recommendedName>
        <fullName evidence="3">tRNA threonylcarbamoyladenosine biosynthesis protein TsaE</fullName>
    </recommendedName>
    <alternativeName>
        <fullName evidence="10">t(6)A37 threonylcarbamoyladenosine biosynthesis protein TsaE</fullName>
    </alternativeName>
</protein>
<evidence type="ECO:0000256" key="1">
    <source>
        <dbReference type="ARBA" id="ARBA00004496"/>
    </source>
</evidence>
<comment type="subcellular location">
    <subcellularLocation>
        <location evidence="1">Cytoplasm</location>
    </subcellularLocation>
</comment>
<evidence type="ECO:0000256" key="2">
    <source>
        <dbReference type="ARBA" id="ARBA00007599"/>
    </source>
</evidence>
<evidence type="ECO:0000256" key="8">
    <source>
        <dbReference type="ARBA" id="ARBA00022840"/>
    </source>
</evidence>
<comment type="similarity">
    <text evidence="2">Belongs to the TsaE family.</text>
</comment>
<evidence type="ECO:0000256" key="5">
    <source>
        <dbReference type="ARBA" id="ARBA00022694"/>
    </source>
</evidence>
<evidence type="ECO:0000256" key="6">
    <source>
        <dbReference type="ARBA" id="ARBA00022723"/>
    </source>
</evidence>
<keyword evidence="9" id="KW-0460">Magnesium</keyword>
<keyword evidence="4" id="KW-0963">Cytoplasm</keyword>
<evidence type="ECO:0000256" key="4">
    <source>
        <dbReference type="ARBA" id="ARBA00022490"/>
    </source>
</evidence>
<keyword evidence="8" id="KW-0067">ATP-binding</keyword>
<dbReference type="Proteomes" id="UP000658720">
    <property type="component" value="Unassembled WGS sequence"/>
</dbReference>
<keyword evidence="12" id="KW-1185">Reference proteome</keyword>
<dbReference type="InterPro" id="IPR027417">
    <property type="entry name" value="P-loop_NTPase"/>
</dbReference>
<dbReference type="Gene3D" id="3.40.50.300">
    <property type="entry name" value="P-loop containing nucleotide triphosphate hydrolases"/>
    <property type="match status" value="1"/>
</dbReference>
<dbReference type="InterPro" id="IPR003442">
    <property type="entry name" value="T6A_TsaE"/>
</dbReference>
<reference evidence="11 12" key="1">
    <citation type="submission" date="2020-10" db="EMBL/GenBank/DDBJ databases">
        <authorList>
            <person name="Castelo-Branco R."/>
            <person name="Eusebio N."/>
            <person name="Adriana R."/>
            <person name="Vieira A."/>
            <person name="Brugerolle De Fraissinette N."/>
            <person name="Rezende De Castro R."/>
            <person name="Schneider M.P."/>
            <person name="Vasconcelos V."/>
            <person name="Leao P.N."/>
        </authorList>
    </citation>
    <scope>NUCLEOTIDE SEQUENCE [LARGE SCALE GENOMIC DNA]</scope>
    <source>
        <strain evidence="11 12">LEGE 00031</strain>
    </source>
</reference>
<evidence type="ECO:0000256" key="7">
    <source>
        <dbReference type="ARBA" id="ARBA00022741"/>
    </source>
</evidence>
<dbReference type="NCBIfam" id="TIGR00150">
    <property type="entry name" value="T6A_YjeE"/>
    <property type="match status" value="1"/>
</dbReference>
<dbReference type="EMBL" id="JADEVV010000002">
    <property type="protein sequence ID" value="MBE9252443.1"/>
    <property type="molecule type" value="Genomic_DNA"/>
</dbReference>
<dbReference type="SUPFAM" id="SSF52540">
    <property type="entry name" value="P-loop containing nucleoside triphosphate hydrolases"/>
    <property type="match status" value="1"/>
</dbReference>
<evidence type="ECO:0000256" key="10">
    <source>
        <dbReference type="ARBA" id="ARBA00032441"/>
    </source>
</evidence>
<evidence type="ECO:0000256" key="3">
    <source>
        <dbReference type="ARBA" id="ARBA00019010"/>
    </source>
</evidence>
<accession>A0ABR9VPP0</accession>
<name>A0ABR9VPP0_9SYNC</name>
<dbReference type="PANTHER" id="PTHR33540">
    <property type="entry name" value="TRNA THREONYLCARBAMOYLADENOSINE BIOSYNTHESIS PROTEIN TSAE"/>
    <property type="match status" value="1"/>
</dbReference>
<evidence type="ECO:0000313" key="12">
    <source>
        <dbReference type="Proteomes" id="UP000658720"/>
    </source>
</evidence>
<comment type="caution">
    <text evidence="11">The sequence shown here is derived from an EMBL/GenBank/DDBJ whole genome shotgun (WGS) entry which is preliminary data.</text>
</comment>
<dbReference type="RefSeq" id="WP_194018591.1">
    <property type="nucleotide sequence ID" value="NZ_JADEVV010000002.1"/>
</dbReference>
<gene>
    <name evidence="11" type="primary">tsaE</name>
    <name evidence="11" type="ORF">IQ217_00960</name>
</gene>